<dbReference type="GO" id="GO:0016747">
    <property type="term" value="F:acyltransferase activity, transferring groups other than amino-acyl groups"/>
    <property type="evidence" value="ECO:0007669"/>
    <property type="project" value="InterPro"/>
</dbReference>
<reference evidence="4" key="1">
    <citation type="journal article" date="2005" name="Environ. Microbiol.">
        <title>Genetic and functional properties of uncultivated thermophilic crenarchaeotes from a subsurface gold mine as revealed by analysis of genome fragments.</title>
        <authorList>
            <person name="Nunoura T."/>
            <person name="Hirayama H."/>
            <person name="Takami H."/>
            <person name="Oida H."/>
            <person name="Nishi S."/>
            <person name="Shimamura S."/>
            <person name="Suzuki Y."/>
            <person name="Inagaki F."/>
            <person name="Takai K."/>
            <person name="Nealson K.H."/>
            <person name="Horikoshi K."/>
        </authorList>
    </citation>
    <scope>NUCLEOTIDE SEQUENCE</scope>
</reference>
<name>H5SKB6_9ZZZZ</name>
<evidence type="ECO:0000313" key="4">
    <source>
        <dbReference type="EMBL" id="BAL56602.1"/>
    </source>
</evidence>
<dbReference type="Gene3D" id="3.40.630.30">
    <property type="match status" value="1"/>
</dbReference>
<keyword evidence="2" id="KW-0012">Acyltransferase</keyword>
<organism evidence="4">
    <name type="scientific">uncultured prokaryote</name>
    <dbReference type="NCBI Taxonomy" id="198431"/>
    <lineage>
        <taxon>unclassified sequences</taxon>
        <taxon>environmental samples</taxon>
    </lineage>
</organism>
<accession>H5SKB6</accession>
<dbReference type="SUPFAM" id="SSF55729">
    <property type="entry name" value="Acyl-CoA N-acyltransferases (Nat)"/>
    <property type="match status" value="1"/>
</dbReference>
<reference evidence="4" key="2">
    <citation type="journal article" date="2012" name="PLoS ONE">
        <title>A Deeply Branching Thermophilic Bacterium with an Ancient Acetyl-CoA Pathway Dominates a Subsurface Ecosystem.</title>
        <authorList>
            <person name="Takami H."/>
            <person name="Noguchi H."/>
            <person name="Takaki Y."/>
            <person name="Uchiyama I."/>
            <person name="Toyoda A."/>
            <person name="Nishi S."/>
            <person name="Chee G.-J."/>
            <person name="Arai W."/>
            <person name="Nunoura T."/>
            <person name="Itoh T."/>
            <person name="Hattori M."/>
            <person name="Takai K."/>
        </authorList>
    </citation>
    <scope>NUCLEOTIDE SEQUENCE</scope>
</reference>
<dbReference type="InterPro" id="IPR050832">
    <property type="entry name" value="Bact_Acetyltransf"/>
</dbReference>
<protein>
    <submittedName>
        <fullName evidence="4">GCN5-related N-acetyltransferase</fullName>
    </submittedName>
</protein>
<evidence type="ECO:0000256" key="1">
    <source>
        <dbReference type="ARBA" id="ARBA00022679"/>
    </source>
</evidence>
<dbReference type="CDD" id="cd04301">
    <property type="entry name" value="NAT_SF"/>
    <property type="match status" value="1"/>
</dbReference>
<feature type="domain" description="N-acetyltransferase" evidence="3">
    <location>
        <begin position="3"/>
        <end position="148"/>
    </location>
</feature>
<evidence type="ECO:0000259" key="3">
    <source>
        <dbReference type="PROSITE" id="PS51186"/>
    </source>
</evidence>
<dbReference type="PROSITE" id="PS51186">
    <property type="entry name" value="GNAT"/>
    <property type="match status" value="1"/>
</dbReference>
<dbReference type="AlphaFoldDB" id="H5SKB6"/>
<keyword evidence="1 4" id="KW-0808">Transferase</keyword>
<dbReference type="InterPro" id="IPR000182">
    <property type="entry name" value="GNAT_dom"/>
</dbReference>
<sequence length="148" mass="16599">MAFRIRPAQPEDAPALAALAGQLGYPTAPEEMVARLQALAEDDRHAVFVAEEADGQVVGWIHVHFCLQVIADREAEIGGLVVDQAHRSRGIGARLVREAEEWARARGCAGLTVRANVVRERAHAFYRRLGFREVKVQRVFYRSLQEER</sequence>
<gene>
    <name evidence="4" type="ORF">HGMM_F41E03C13</name>
</gene>
<dbReference type="PANTHER" id="PTHR43877">
    <property type="entry name" value="AMINOALKYLPHOSPHONATE N-ACETYLTRANSFERASE-RELATED-RELATED"/>
    <property type="match status" value="1"/>
</dbReference>
<evidence type="ECO:0000256" key="2">
    <source>
        <dbReference type="ARBA" id="ARBA00023315"/>
    </source>
</evidence>
<dbReference type="Pfam" id="PF00583">
    <property type="entry name" value="Acetyltransf_1"/>
    <property type="match status" value="1"/>
</dbReference>
<proteinExistence type="predicted"/>
<dbReference type="EMBL" id="AP011753">
    <property type="protein sequence ID" value="BAL56602.1"/>
    <property type="molecule type" value="Genomic_DNA"/>
</dbReference>
<dbReference type="InterPro" id="IPR016181">
    <property type="entry name" value="Acyl_CoA_acyltransferase"/>
</dbReference>